<dbReference type="GO" id="GO:0005840">
    <property type="term" value="C:ribosome"/>
    <property type="evidence" value="ECO:0007669"/>
    <property type="project" value="UniProtKB-KW"/>
</dbReference>
<keyword evidence="7" id="KW-0687">Ribonucleoprotein</keyword>
<keyword evidence="8" id="KW-1185">Reference proteome</keyword>
<evidence type="ECO:0000256" key="5">
    <source>
        <dbReference type="ARBA" id="ARBA00044503"/>
    </source>
</evidence>
<dbReference type="Proteomes" id="UP000003806">
    <property type="component" value="Chromosome"/>
</dbReference>
<dbReference type="OrthoDB" id="48998at2"/>
<evidence type="ECO:0000256" key="1">
    <source>
        <dbReference type="ARBA" id="ARBA00022517"/>
    </source>
</evidence>
<dbReference type="GO" id="GO:0006508">
    <property type="term" value="P:proteolysis"/>
    <property type="evidence" value="ECO:0007669"/>
    <property type="project" value="UniProtKB-KW"/>
</dbReference>
<dbReference type="SUPFAM" id="SSF118010">
    <property type="entry name" value="TM1457-like"/>
    <property type="match status" value="1"/>
</dbReference>
<dbReference type="HOGENOM" id="CLU_140910_1_0_0"/>
<dbReference type="Pfam" id="PF04327">
    <property type="entry name" value="Peptidase_Prp"/>
    <property type="match status" value="1"/>
</dbReference>
<keyword evidence="1" id="KW-0690">Ribosome biogenesis</keyword>
<dbReference type="AlphaFoldDB" id="H0UK96"/>
<comment type="similarity">
    <text evidence="5">Belongs to the Prp family.</text>
</comment>
<dbReference type="InterPro" id="IPR036764">
    <property type="entry name" value="Peptidase_Prp_sf"/>
</dbReference>
<evidence type="ECO:0000256" key="3">
    <source>
        <dbReference type="ARBA" id="ARBA00022801"/>
    </source>
</evidence>
<evidence type="ECO:0000313" key="8">
    <source>
        <dbReference type="Proteomes" id="UP000003806"/>
    </source>
</evidence>
<dbReference type="GO" id="GO:0008234">
    <property type="term" value="F:cysteine-type peptidase activity"/>
    <property type="evidence" value="ECO:0007669"/>
    <property type="project" value="UniProtKB-KW"/>
</dbReference>
<evidence type="ECO:0000256" key="6">
    <source>
        <dbReference type="ARBA" id="ARBA00044538"/>
    </source>
</evidence>
<dbReference type="Gene3D" id="3.30.70.1490">
    <property type="entry name" value="Cysteine protease Prp"/>
    <property type="match status" value="1"/>
</dbReference>
<dbReference type="RefSeq" id="WP_008521020.1">
    <property type="nucleotide sequence ID" value="NZ_CM001376.1"/>
</dbReference>
<keyword evidence="7" id="KW-0689">Ribosomal protein</keyword>
<evidence type="ECO:0000256" key="2">
    <source>
        <dbReference type="ARBA" id="ARBA00022670"/>
    </source>
</evidence>
<accession>H0UK96</accession>
<dbReference type="CDD" id="cd16332">
    <property type="entry name" value="Prp-like"/>
    <property type="match status" value="1"/>
</dbReference>
<dbReference type="EMBL" id="CM001376">
    <property type="protein sequence ID" value="EHM13105.1"/>
    <property type="molecule type" value="Genomic_DNA"/>
</dbReference>
<dbReference type="GO" id="GO:0042254">
    <property type="term" value="P:ribosome biogenesis"/>
    <property type="evidence" value="ECO:0007669"/>
    <property type="project" value="UniProtKB-KW"/>
</dbReference>
<dbReference type="InterPro" id="IPR007422">
    <property type="entry name" value="Peptidase_Prp"/>
</dbReference>
<keyword evidence="2" id="KW-0645">Protease</keyword>
<proteinExistence type="inferred from homology"/>
<dbReference type="eggNOG" id="COG2868">
    <property type="taxonomic scope" value="Bacteria"/>
</dbReference>
<keyword evidence="4" id="KW-0788">Thiol protease</keyword>
<name>H0UK96_9BACT</name>
<evidence type="ECO:0000256" key="4">
    <source>
        <dbReference type="ARBA" id="ARBA00022807"/>
    </source>
</evidence>
<protein>
    <recommendedName>
        <fullName evidence="6">Ribosomal processing cysteine protease Prp</fullName>
    </recommendedName>
</protein>
<dbReference type="STRING" id="885272.JonanDRAFT_0719"/>
<sequence length="106" mass="11326">MTTVRVWRINGHVRGLLVSGHAESVPSGEADIVCAAVSVLVQALHIGLVDVLGVPVRSEVEKKRASIEMHWDGSDPLADAVAETIVASLKETARSYPENVKLTEVS</sequence>
<keyword evidence="3" id="KW-0378">Hydrolase</keyword>
<evidence type="ECO:0000313" key="7">
    <source>
        <dbReference type="EMBL" id="EHM13105.1"/>
    </source>
</evidence>
<organism evidence="7 8">
    <name type="scientific">Jonquetella anthropi DSM 22815</name>
    <dbReference type="NCBI Taxonomy" id="885272"/>
    <lineage>
        <taxon>Bacteria</taxon>
        <taxon>Thermotogati</taxon>
        <taxon>Synergistota</taxon>
        <taxon>Synergistia</taxon>
        <taxon>Synergistales</taxon>
        <taxon>Dethiosulfovibrionaceae</taxon>
        <taxon>Jonquetella</taxon>
    </lineage>
</organism>
<gene>
    <name evidence="7" type="ORF">JonanDRAFT_0719</name>
</gene>
<reference evidence="7 8" key="1">
    <citation type="submission" date="2011-11" db="EMBL/GenBank/DDBJ databases">
        <title>The Noncontiguous Finished genome of Jonquetella anthropi DSM 22815.</title>
        <authorList>
            <consortium name="US DOE Joint Genome Institute (JGI-PGF)"/>
            <person name="Lucas S."/>
            <person name="Copeland A."/>
            <person name="Lapidus A."/>
            <person name="Glavina del Rio T."/>
            <person name="Dalin E."/>
            <person name="Tice H."/>
            <person name="Bruce D."/>
            <person name="Goodwin L."/>
            <person name="Pitluck S."/>
            <person name="Peters L."/>
            <person name="Mikhailova N."/>
            <person name="Held B."/>
            <person name="Kyrpides N."/>
            <person name="Mavromatis K."/>
            <person name="Ivanova N."/>
            <person name="Markowitz V."/>
            <person name="Cheng J.-F."/>
            <person name="Hugenholtz P."/>
            <person name="Woyke T."/>
            <person name="Wu D."/>
            <person name="Gronow S."/>
            <person name="Wellnitz S."/>
            <person name="Brambilla E."/>
            <person name="Klenk H.-P."/>
            <person name="Eisen J.A."/>
        </authorList>
    </citation>
    <scope>NUCLEOTIDE SEQUENCE [LARGE SCALE GENOMIC DNA]</scope>
    <source>
        <strain evidence="7 8">DSM 22815</strain>
    </source>
</reference>